<evidence type="ECO:0000313" key="2">
    <source>
        <dbReference type="Proteomes" id="UP000186698"/>
    </source>
</evidence>
<dbReference type="InterPro" id="IPR029058">
    <property type="entry name" value="AB_hydrolase_fold"/>
</dbReference>
<dbReference type="PANTHER" id="PTHR12482:SF68">
    <property type="entry name" value="PROTEIN FAM135A-LIKE"/>
    <property type="match status" value="1"/>
</dbReference>
<dbReference type="InterPro" id="IPR044294">
    <property type="entry name" value="Lipase-like"/>
</dbReference>
<dbReference type="GeneID" id="108703974"/>
<gene>
    <name evidence="3" type="primary">LOC108703974</name>
</gene>
<dbReference type="SUPFAM" id="SSF53474">
    <property type="entry name" value="alpha/beta-Hydrolases"/>
    <property type="match status" value="1"/>
</dbReference>
<dbReference type="Gene3D" id="3.40.50.1820">
    <property type="entry name" value="alpha/beta hydrolase"/>
    <property type="match status" value="1"/>
</dbReference>
<dbReference type="OrthoDB" id="273452at2759"/>
<keyword evidence="2" id="KW-1185">Reference proteome</keyword>
<feature type="domain" description="DUF676" evidence="1">
    <location>
        <begin position="118"/>
        <end position="311"/>
    </location>
</feature>
<evidence type="ECO:0000313" key="3">
    <source>
        <dbReference type="RefSeq" id="XP_041444968.1"/>
    </source>
</evidence>
<dbReference type="Proteomes" id="UP000186698">
    <property type="component" value="Chromosome 1L"/>
</dbReference>
<protein>
    <submittedName>
        <fullName evidence="3">Protein FAM135A-like</fullName>
    </submittedName>
</protein>
<organism evidence="2 3">
    <name type="scientific">Xenopus laevis</name>
    <name type="common">African clawed frog</name>
    <dbReference type="NCBI Taxonomy" id="8355"/>
    <lineage>
        <taxon>Eukaryota</taxon>
        <taxon>Metazoa</taxon>
        <taxon>Chordata</taxon>
        <taxon>Craniata</taxon>
        <taxon>Vertebrata</taxon>
        <taxon>Euteleostomi</taxon>
        <taxon>Amphibia</taxon>
        <taxon>Batrachia</taxon>
        <taxon>Anura</taxon>
        <taxon>Pipoidea</taxon>
        <taxon>Pipidae</taxon>
        <taxon>Xenopodinae</taxon>
        <taxon>Xenopus</taxon>
        <taxon>Xenopus</taxon>
    </lineage>
</organism>
<name>A0A8J1MUD7_XENLA</name>
<reference evidence="3" key="1">
    <citation type="submission" date="2025-08" db="UniProtKB">
        <authorList>
            <consortium name="RefSeq"/>
        </authorList>
    </citation>
    <scope>IDENTIFICATION</scope>
    <source>
        <strain evidence="3">J_2021</strain>
        <tissue evidence="3">Erythrocytes</tissue>
    </source>
</reference>
<proteinExistence type="predicted"/>
<dbReference type="PANTHER" id="PTHR12482">
    <property type="entry name" value="LIPASE ROG1-RELATED-RELATED"/>
    <property type="match status" value="1"/>
</dbReference>
<dbReference type="RefSeq" id="XP_041444968.1">
    <property type="nucleotide sequence ID" value="XM_041589034.1"/>
</dbReference>
<sequence>MMLDNDSNEGISVNIRMRLNHYQHGIITFVYGCLGGRTAVIGHQGNKHETLAEYDSLANRLLSQIARLIESNSLIISRMRLFDETSEKKLILEQLIPTEIVYQSSSTGSKDKSSSEDDGTHLIVCVHGLGGSERDLRPIRPYIESGVTHEKIDFLMSRCNMHCTVADIDYLASRLLNEILAHITSKKLIISRISFIGFSLGNLIIRSALWRPELEGYLGNLHTFLSFGGPHMGLLYHSRFLFKIGLQLQQQFDSSVSISQMAFTDHKDPRQRFLYKLSQKTGLEHFKNVILVSALQDYIVPYHSTRIEMCKDAVKGSELGTVYSEMLQNVLEPVLNNKNCNLVRYDVSFDLPKSVNYFIGATGHCALISSWQFLENFFQNAGLKYFE</sequence>
<dbReference type="Pfam" id="PF05057">
    <property type="entry name" value="DUF676"/>
    <property type="match status" value="1"/>
</dbReference>
<dbReference type="GO" id="GO:0006629">
    <property type="term" value="P:lipid metabolic process"/>
    <property type="evidence" value="ECO:0000318"/>
    <property type="project" value="GO_Central"/>
</dbReference>
<accession>A0A8J1MUD7</accession>
<evidence type="ECO:0000259" key="1">
    <source>
        <dbReference type="Pfam" id="PF05057"/>
    </source>
</evidence>
<dbReference type="KEGG" id="xla:108703974"/>
<dbReference type="AlphaFoldDB" id="A0A8J1MUD7"/>
<dbReference type="InterPro" id="IPR007751">
    <property type="entry name" value="DUF676_lipase-like"/>
</dbReference>